<name>A0A923S8Y1_9FIRM</name>
<keyword evidence="2" id="KW-1185">Reference proteome</keyword>
<reference evidence="1" key="1">
    <citation type="submission" date="2020-08" db="EMBL/GenBank/DDBJ databases">
        <title>Genome public.</title>
        <authorList>
            <person name="Liu C."/>
            <person name="Sun Q."/>
        </authorList>
    </citation>
    <scope>NUCLEOTIDE SEQUENCE</scope>
    <source>
        <strain evidence="1">BX15</strain>
    </source>
</reference>
<dbReference type="EMBL" id="JACOQI010000021">
    <property type="protein sequence ID" value="MBC5771728.1"/>
    <property type="molecule type" value="Genomic_DNA"/>
</dbReference>
<sequence length="124" mass="13526">MRALRRRKCPVDYSLCNQTVTVYHWDGAAAYTRTVIHGAFLDFKKTENVDKTGSSEVNSFLLVIPGQTVPVAVGDKVLLGEGPEVNSREGWAALIPVKVPGLVVVRYVDPKYWNGAVVHTEAGG</sequence>
<dbReference type="AlphaFoldDB" id="A0A923S8Y1"/>
<dbReference type="RefSeq" id="WP_187015919.1">
    <property type="nucleotide sequence ID" value="NZ_JACOQI010000021.1"/>
</dbReference>
<protein>
    <submittedName>
        <fullName evidence="1">Uncharacterized protein</fullName>
    </submittedName>
</protein>
<dbReference type="Proteomes" id="UP000620327">
    <property type="component" value="Unassembled WGS sequence"/>
</dbReference>
<evidence type="ECO:0000313" key="1">
    <source>
        <dbReference type="EMBL" id="MBC5771728.1"/>
    </source>
</evidence>
<comment type="caution">
    <text evidence="1">The sequence shown here is derived from an EMBL/GenBank/DDBJ whole genome shotgun (WGS) entry which is preliminary data.</text>
</comment>
<gene>
    <name evidence="1" type="ORF">H8Z83_15610</name>
</gene>
<proteinExistence type="predicted"/>
<organism evidence="1 2">
    <name type="scientific">Dysosmobacter segnis</name>
    <dbReference type="NCBI Taxonomy" id="2763042"/>
    <lineage>
        <taxon>Bacteria</taxon>
        <taxon>Bacillati</taxon>
        <taxon>Bacillota</taxon>
        <taxon>Clostridia</taxon>
        <taxon>Eubacteriales</taxon>
        <taxon>Oscillospiraceae</taxon>
        <taxon>Dysosmobacter</taxon>
    </lineage>
</organism>
<accession>A0A923S8Y1</accession>
<evidence type="ECO:0000313" key="2">
    <source>
        <dbReference type="Proteomes" id="UP000620327"/>
    </source>
</evidence>